<sequence length="289" mass="33413">MGIRIEKANDFELLSAFLADMNKQKNHHIGFCGTDKDDILQTLKEDLIDENGEISFFIAKNDAGVVLAACGLEIENDEAEVWGPFNTTESMEISVELWKRLKAFYPDVQKYSFFINKENIKQQIFMKEIDAAEKGHHLNLIVKRDRFEMLDKLKSNLMEENDFPAFQELHDAIFPETYYDAETIQSRLNDNNILRILKDNHGTFIGYVYFEIDKELSEASLEYFGIVNGYQNKGYGSHLLQEALTAMFAYLEIAEIHLTVDAENHRANHVYEKVGFEKGDILINYALQR</sequence>
<dbReference type="GO" id="GO:0016746">
    <property type="term" value="F:acyltransferase activity"/>
    <property type="evidence" value="ECO:0007669"/>
    <property type="project" value="UniProtKB-KW"/>
</dbReference>
<dbReference type="RefSeq" id="WP_379590323.1">
    <property type="nucleotide sequence ID" value="NZ_JBHTKK010000002.1"/>
</dbReference>
<dbReference type="Pfam" id="PF00583">
    <property type="entry name" value="Acetyltransf_1"/>
    <property type="match status" value="1"/>
</dbReference>
<accession>A0ABW3NB80</accession>
<keyword evidence="2" id="KW-0808">Transferase</keyword>
<name>A0ABW3NB80_9BACI</name>
<dbReference type="PROSITE" id="PS51186">
    <property type="entry name" value="GNAT"/>
    <property type="match status" value="1"/>
</dbReference>
<keyword evidence="3" id="KW-1185">Reference proteome</keyword>
<dbReference type="Gene3D" id="3.40.630.30">
    <property type="match status" value="1"/>
</dbReference>
<dbReference type="CDD" id="cd04301">
    <property type="entry name" value="NAT_SF"/>
    <property type="match status" value="1"/>
</dbReference>
<feature type="domain" description="N-acetyltransferase" evidence="1">
    <location>
        <begin position="153"/>
        <end position="289"/>
    </location>
</feature>
<dbReference type="PANTHER" id="PTHR43415">
    <property type="entry name" value="SPERMIDINE N(1)-ACETYLTRANSFERASE"/>
    <property type="match status" value="1"/>
</dbReference>
<reference evidence="3" key="1">
    <citation type="journal article" date="2019" name="Int. J. Syst. Evol. Microbiol.">
        <title>The Global Catalogue of Microorganisms (GCM) 10K type strain sequencing project: providing services to taxonomists for standard genome sequencing and annotation.</title>
        <authorList>
            <consortium name="The Broad Institute Genomics Platform"/>
            <consortium name="The Broad Institute Genome Sequencing Center for Infectious Disease"/>
            <person name="Wu L."/>
            <person name="Ma J."/>
        </authorList>
    </citation>
    <scope>NUCLEOTIDE SEQUENCE [LARGE SCALE GENOMIC DNA]</scope>
    <source>
        <strain evidence="3">CCUG 56608</strain>
    </source>
</reference>
<evidence type="ECO:0000259" key="1">
    <source>
        <dbReference type="PROSITE" id="PS51186"/>
    </source>
</evidence>
<dbReference type="Proteomes" id="UP001597041">
    <property type="component" value="Unassembled WGS sequence"/>
</dbReference>
<dbReference type="SUPFAM" id="SSF55729">
    <property type="entry name" value="Acyl-CoA N-acyltransferases (Nat)"/>
    <property type="match status" value="1"/>
</dbReference>
<proteinExistence type="predicted"/>
<dbReference type="InterPro" id="IPR000182">
    <property type="entry name" value="GNAT_dom"/>
</dbReference>
<gene>
    <name evidence="2" type="ORF">ACFQ19_02225</name>
</gene>
<dbReference type="PANTHER" id="PTHR43415:SF6">
    <property type="entry name" value="SPERMIDINE N(1)-ACETYLTRANSFERASE"/>
    <property type="match status" value="1"/>
</dbReference>
<dbReference type="EMBL" id="JBHTKK010000002">
    <property type="protein sequence ID" value="MFD1064831.1"/>
    <property type="molecule type" value="Genomic_DNA"/>
</dbReference>
<organism evidence="2 3">
    <name type="scientific">Oceanobacillus locisalsi</name>
    <dbReference type="NCBI Taxonomy" id="546107"/>
    <lineage>
        <taxon>Bacteria</taxon>
        <taxon>Bacillati</taxon>
        <taxon>Bacillota</taxon>
        <taxon>Bacilli</taxon>
        <taxon>Bacillales</taxon>
        <taxon>Bacillaceae</taxon>
        <taxon>Oceanobacillus</taxon>
    </lineage>
</organism>
<dbReference type="EC" id="2.3.-.-" evidence="2"/>
<comment type="caution">
    <text evidence="2">The sequence shown here is derived from an EMBL/GenBank/DDBJ whole genome shotgun (WGS) entry which is preliminary data.</text>
</comment>
<evidence type="ECO:0000313" key="3">
    <source>
        <dbReference type="Proteomes" id="UP001597041"/>
    </source>
</evidence>
<dbReference type="InterPro" id="IPR016181">
    <property type="entry name" value="Acyl_CoA_acyltransferase"/>
</dbReference>
<protein>
    <submittedName>
        <fullName evidence="2">GNAT family N-acetyltransferase</fullName>
        <ecNumber evidence="2">2.3.-.-</ecNumber>
    </submittedName>
</protein>
<evidence type="ECO:0000313" key="2">
    <source>
        <dbReference type="EMBL" id="MFD1064831.1"/>
    </source>
</evidence>
<keyword evidence="2" id="KW-0012">Acyltransferase</keyword>